<sequence length="439" mass="47022">MTIFYEGSLQEGIALAMREAKAVACFVRDDAQLSSTWEDEYFADNEVAQALGDKSVLLRLTAGTQEAGFLSSFCPVAEFPAVIVIKSGKLEEYLLPGISKEEFKSRVIAVLNGKTASSAAPAQQPQASASAVNNASSAASNLTAALLPAATTPAQIQQSQSASSSPSPAPQGSQESANSKKRPVKQEPHKPTPSKPHLTEEDQKNKSARIPEKKATAPSKSTKSVPSKVPAPTVEQPIPQPPAPRGPPSQYRLQVRLFDGRSIRSSFTPTQTIRGDVRPWLDEQMTDDNRPYNLKHILTPLPNRTLSVAEESQTLQDLGIGSTANLVMVPVTSYTEAYASAAANLPARGITAVYNVVSSVASSATNLVGSLVGYGSSAPENETQASSSAPPPSESARRPRTGGLNIRTLRDQHNERNDSQFYNGNQLNFEPRNQDRKDD</sequence>
<feature type="compositionally biased region" description="Basic and acidic residues" evidence="1">
    <location>
        <begin position="408"/>
        <end position="418"/>
    </location>
</feature>
<dbReference type="GeneID" id="81430748"/>
<dbReference type="PANTHER" id="PTHR46424">
    <property type="entry name" value="UBX DOMAIN-CONTAINING PROTEIN 4"/>
    <property type="match status" value="1"/>
</dbReference>
<dbReference type="EMBL" id="JAPQKN010000007">
    <property type="protein sequence ID" value="KAJ5152970.1"/>
    <property type="molecule type" value="Genomic_DNA"/>
</dbReference>
<feature type="compositionally biased region" description="Pro residues" evidence="1">
    <location>
        <begin position="238"/>
        <end position="247"/>
    </location>
</feature>
<name>A0A9W9HQE5_9EURO</name>
<feature type="compositionally biased region" description="Low complexity" evidence="1">
    <location>
        <begin position="151"/>
        <end position="177"/>
    </location>
</feature>
<dbReference type="OrthoDB" id="2445133at2759"/>
<dbReference type="CDD" id="cd01767">
    <property type="entry name" value="UBX"/>
    <property type="match status" value="1"/>
</dbReference>
<dbReference type="Pfam" id="PF00789">
    <property type="entry name" value="UBX"/>
    <property type="match status" value="1"/>
</dbReference>
<evidence type="ECO:0000259" key="2">
    <source>
        <dbReference type="PROSITE" id="PS50033"/>
    </source>
</evidence>
<dbReference type="Gene3D" id="3.10.20.90">
    <property type="entry name" value="Phosphatidylinositol 3-kinase Catalytic Subunit, Chain A, domain 1"/>
    <property type="match status" value="1"/>
</dbReference>
<dbReference type="GO" id="GO:0005783">
    <property type="term" value="C:endoplasmic reticulum"/>
    <property type="evidence" value="ECO:0007669"/>
    <property type="project" value="TreeGrafter"/>
</dbReference>
<dbReference type="PANTHER" id="PTHR46424:SF1">
    <property type="entry name" value="UBX DOMAIN-CONTAINING PROTEIN 4"/>
    <property type="match status" value="1"/>
</dbReference>
<dbReference type="Pfam" id="PF23187">
    <property type="entry name" value="UBX7_N"/>
    <property type="match status" value="1"/>
</dbReference>
<dbReference type="GO" id="GO:0036503">
    <property type="term" value="P:ERAD pathway"/>
    <property type="evidence" value="ECO:0007669"/>
    <property type="project" value="TreeGrafter"/>
</dbReference>
<dbReference type="AlphaFoldDB" id="A0A9W9HQE5"/>
<feature type="region of interest" description="Disordered" evidence="1">
    <location>
        <begin position="377"/>
        <end position="439"/>
    </location>
</feature>
<feature type="compositionally biased region" description="Low complexity" evidence="1">
    <location>
        <begin position="216"/>
        <end position="237"/>
    </location>
</feature>
<feature type="region of interest" description="Disordered" evidence="1">
    <location>
        <begin position="151"/>
        <end position="250"/>
    </location>
</feature>
<protein>
    <recommendedName>
        <fullName evidence="2">UBX domain-containing protein</fullName>
    </recommendedName>
</protein>
<dbReference type="SMART" id="SM00166">
    <property type="entry name" value="UBX"/>
    <property type="match status" value="1"/>
</dbReference>
<evidence type="ECO:0000313" key="4">
    <source>
        <dbReference type="Proteomes" id="UP001149163"/>
    </source>
</evidence>
<organism evidence="3 4">
    <name type="scientific">Penicillium canariense</name>
    <dbReference type="NCBI Taxonomy" id="189055"/>
    <lineage>
        <taxon>Eukaryota</taxon>
        <taxon>Fungi</taxon>
        <taxon>Dikarya</taxon>
        <taxon>Ascomycota</taxon>
        <taxon>Pezizomycotina</taxon>
        <taxon>Eurotiomycetes</taxon>
        <taxon>Eurotiomycetidae</taxon>
        <taxon>Eurotiales</taxon>
        <taxon>Aspergillaceae</taxon>
        <taxon>Penicillium</taxon>
    </lineage>
</organism>
<proteinExistence type="predicted"/>
<reference evidence="3" key="2">
    <citation type="journal article" date="2023" name="IMA Fungus">
        <title>Comparative genomic study of the Penicillium genus elucidates a diverse pangenome and 15 lateral gene transfer events.</title>
        <authorList>
            <person name="Petersen C."/>
            <person name="Sorensen T."/>
            <person name="Nielsen M.R."/>
            <person name="Sondergaard T.E."/>
            <person name="Sorensen J.L."/>
            <person name="Fitzpatrick D.A."/>
            <person name="Frisvad J.C."/>
            <person name="Nielsen K.L."/>
        </authorList>
    </citation>
    <scope>NUCLEOTIDE SEQUENCE</scope>
    <source>
        <strain evidence="3">IBT 26290</strain>
    </source>
</reference>
<feature type="compositionally biased region" description="Polar residues" evidence="1">
    <location>
        <begin position="419"/>
        <end position="428"/>
    </location>
</feature>
<accession>A0A9W9HQE5</accession>
<dbReference type="Proteomes" id="UP001149163">
    <property type="component" value="Unassembled WGS sequence"/>
</dbReference>
<gene>
    <name evidence="3" type="ORF">N7482_009448</name>
</gene>
<keyword evidence="4" id="KW-1185">Reference proteome</keyword>
<dbReference type="InterPro" id="IPR029071">
    <property type="entry name" value="Ubiquitin-like_domsf"/>
</dbReference>
<feature type="domain" description="UBX" evidence="2">
    <location>
        <begin position="252"/>
        <end position="328"/>
    </location>
</feature>
<dbReference type="InterPro" id="IPR001012">
    <property type="entry name" value="UBX_dom"/>
</dbReference>
<comment type="caution">
    <text evidence="3">The sequence shown here is derived from an EMBL/GenBank/DDBJ whole genome shotgun (WGS) entry which is preliminary data.</text>
</comment>
<dbReference type="PROSITE" id="PS50033">
    <property type="entry name" value="UBX"/>
    <property type="match status" value="1"/>
</dbReference>
<dbReference type="SUPFAM" id="SSF54236">
    <property type="entry name" value="Ubiquitin-like"/>
    <property type="match status" value="1"/>
</dbReference>
<feature type="compositionally biased region" description="Basic and acidic residues" evidence="1">
    <location>
        <begin position="197"/>
        <end position="215"/>
    </location>
</feature>
<reference evidence="3" key="1">
    <citation type="submission" date="2022-11" db="EMBL/GenBank/DDBJ databases">
        <authorList>
            <person name="Petersen C."/>
        </authorList>
    </citation>
    <scope>NUCLEOTIDE SEQUENCE</scope>
    <source>
        <strain evidence="3">IBT 26290</strain>
    </source>
</reference>
<evidence type="ECO:0000256" key="1">
    <source>
        <dbReference type="SAM" id="MobiDB-lite"/>
    </source>
</evidence>
<evidence type="ECO:0000313" key="3">
    <source>
        <dbReference type="EMBL" id="KAJ5152970.1"/>
    </source>
</evidence>
<dbReference type="RefSeq" id="XP_056539278.1">
    <property type="nucleotide sequence ID" value="XM_056691572.1"/>
</dbReference>